<dbReference type="GO" id="GO:0016887">
    <property type="term" value="F:ATP hydrolysis activity"/>
    <property type="evidence" value="ECO:0007669"/>
    <property type="project" value="InterPro"/>
</dbReference>
<dbReference type="InterPro" id="IPR027417">
    <property type="entry name" value="P-loop_NTPase"/>
</dbReference>
<organism evidence="3 4">
    <name type="scientific">Desulfosarcina ovata subsp. ovata</name>
    <dbReference type="NCBI Taxonomy" id="2752305"/>
    <lineage>
        <taxon>Bacteria</taxon>
        <taxon>Pseudomonadati</taxon>
        <taxon>Thermodesulfobacteriota</taxon>
        <taxon>Desulfobacteria</taxon>
        <taxon>Desulfobacterales</taxon>
        <taxon>Desulfosarcinaceae</taxon>
        <taxon>Desulfosarcina</taxon>
    </lineage>
</organism>
<gene>
    <name evidence="3" type="ORF">DSCOOX_60410</name>
</gene>
<evidence type="ECO:0000313" key="3">
    <source>
        <dbReference type="EMBL" id="BBO92861.1"/>
    </source>
</evidence>
<dbReference type="InterPro" id="IPR003593">
    <property type="entry name" value="AAA+_ATPase"/>
</dbReference>
<dbReference type="Gene3D" id="3.40.50.300">
    <property type="entry name" value="P-loop containing nucleotide triphosphate hydrolases"/>
    <property type="match status" value="1"/>
</dbReference>
<proteinExistence type="predicted"/>
<dbReference type="Proteomes" id="UP000422108">
    <property type="component" value="Chromosome"/>
</dbReference>
<feature type="domain" description="AAA+ ATPase" evidence="2">
    <location>
        <begin position="42"/>
        <end position="194"/>
    </location>
</feature>
<dbReference type="PANTHER" id="PTHR35894">
    <property type="entry name" value="GENERAL SECRETION PATHWAY PROTEIN A-RELATED"/>
    <property type="match status" value="1"/>
</dbReference>
<name>A0A5K8AJK8_9BACT</name>
<accession>A0A5K8AJK8</accession>
<keyword evidence="4" id="KW-1185">Reference proteome</keyword>
<dbReference type="SMART" id="SM00382">
    <property type="entry name" value="AAA"/>
    <property type="match status" value="1"/>
</dbReference>
<dbReference type="RefSeq" id="WP_155313547.1">
    <property type="nucleotide sequence ID" value="NZ_AP021879.1"/>
</dbReference>
<reference evidence="3 4" key="1">
    <citation type="submission" date="2019-11" db="EMBL/GenBank/DDBJ databases">
        <title>Comparative genomics of hydrocarbon-degrading Desulfosarcina strains.</title>
        <authorList>
            <person name="Watanabe M."/>
            <person name="Kojima H."/>
            <person name="Fukui M."/>
        </authorList>
    </citation>
    <scope>NUCLEOTIDE SEQUENCE [LARGE SCALE GENOMIC DNA]</scope>
    <source>
        <strain evidence="4">oXyS1</strain>
    </source>
</reference>
<dbReference type="EMBL" id="AP021879">
    <property type="protein sequence ID" value="BBO92861.1"/>
    <property type="molecule type" value="Genomic_DNA"/>
</dbReference>
<dbReference type="SUPFAM" id="SSF52540">
    <property type="entry name" value="P-loop containing nucleoside triphosphate hydrolases"/>
    <property type="match status" value="1"/>
</dbReference>
<keyword evidence="1" id="KW-0175">Coiled coil</keyword>
<evidence type="ECO:0000256" key="1">
    <source>
        <dbReference type="SAM" id="Coils"/>
    </source>
</evidence>
<feature type="coiled-coil region" evidence="1">
    <location>
        <begin position="289"/>
        <end position="316"/>
    </location>
</feature>
<protein>
    <submittedName>
        <fullName evidence="3">ATPase</fullName>
    </submittedName>
</protein>
<dbReference type="InterPro" id="IPR049945">
    <property type="entry name" value="AAA_22"/>
</dbReference>
<evidence type="ECO:0000259" key="2">
    <source>
        <dbReference type="SMART" id="SM00382"/>
    </source>
</evidence>
<dbReference type="Pfam" id="PF13401">
    <property type="entry name" value="AAA_22"/>
    <property type="match status" value="1"/>
</dbReference>
<dbReference type="PANTHER" id="PTHR35894:SF1">
    <property type="entry name" value="PHOSPHORIBULOKINASE _ URIDINE KINASE FAMILY"/>
    <property type="match status" value="1"/>
</dbReference>
<dbReference type="AlphaFoldDB" id="A0A5K8AJK8"/>
<sequence length="353" mass="40165">MYEHYYGLSGKPFSIVPNPEVLFLSKNHENALTYLEYGLSERVGFILLTGEIGIGKTSLIRHMMQRVDNQMDVAFIFNTNFSSDELFRLILSEFDVPFAGLRKDRHLKTLFHFLIDRYAAGRQVLLVIDEAQNLPPTALEDVRMLSNLQTDDHMLIQIMLVGQPELKKRLQMPDFRQLAQRIAVHYHLGPLDLDQTRNYIAYRIDTAGGCADLFSPEAIASIHRHAGGIPRTINLLCDSALVYGYAEDLKTIDENVIEKVLADEICLAAVPALPPVAEPTIPGPGASEIDRLAERVSVIERSLAELKQDLATLSQEVYNQLFVKYQELLINERRRNDELMAKYTRLLHTMREN</sequence>
<dbReference type="InterPro" id="IPR052026">
    <property type="entry name" value="ExeA_AAA_ATPase_DNA-bind"/>
</dbReference>
<evidence type="ECO:0000313" key="4">
    <source>
        <dbReference type="Proteomes" id="UP000422108"/>
    </source>
</evidence>